<name>A0ABV8AS91_9BACT</name>
<reference evidence="3" key="1">
    <citation type="journal article" date="2019" name="Int. J. Syst. Evol. Microbiol.">
        <title>The Global Catalogue of Microorganisms (GCM) 10K type strain sequencing project: providing services to taxonomists for standard genome sequencing and annotation.</title>
        <authorList>
            <consortium name="The Broad Institute Genomics Platform"/>
            <consortium name="The Broad Institute Genome Sequencing Center for Infectious Disease"/>
            <person name="Wu L."/>
            <person name="Ma J."/>
        </authorList>
    </citation>
    <scope>NUCLEOTIDE SEQUENCE [LARGE SCALE GENOMIC DNA]</scope>
    <source>
        <strain evidence="3">CCUG 60523</strain>
    </source>
</reference>
<gene>
    <name evidence="2" type="ORF">ACFOSV_11725</name>
</gene>
<dbReference type="SUPFAM" id="SSF55729">
    <property type="entry name" value="Acyl-CoA N-acyltransferases (Nat)"/>
    <property type="match status" value="1"/>
</dbReference>
<accession>A0ABV8AS91</accession>
<comment type="caution">
    <text evidence="2">The sequence shown here is derived from an EMBL/GenBank/DDBJ whole genome shotgun (WGS) entry which is preliminary data.</text>
</comment>
<evidence type="ECO:0000313" key="3">
    <source>
        <dbReference type="Proteomes" id="UP001595805"/>
    </source>
</evidence>
<dbReference type="EC" id="2.3.-.-" evidence="2"/>
<sequence length="142" mass="15774">MEFNIRKIGLGDLEALSLFVQNLGESSKTFRYFESRPLTIIENHLLTVLASNNEGEEIGYGHLDLEDGVTWLGVAVSDKHVGKGLGTAIMNFLIDYADNNGVDELKLAVDKINKSAIKLYNRTGFKVSKELEKSILMVRNGQ</sequence>
<dbReference type="PROSITE" id="PS51186">
    <property type="entry name" value="GNAT"/>
    <property type="match status" value="1"/>
</dbReference>
<feature type="domain" description="N-acetyltransferase" evidence="1">
    <location>
        <begin position="3"/>
        <end position="142"/>
    </location>
</feature>
<protein>
    <submittedName>
        <fullName evidence="2">GNAT family N-acetyltransferase</fullName>
        <ecNumber evidence="2">2.3.-.-</ecNumber>
    </submittedName>
</protein>
<keyword evidence="3" id="KW-1185">Reference proteome</keyword>
<dbReference type="EMBL" id="JBHRZS010000007">
    <property type="protein sequence ID" value="MFC3880853.1"/>
    <property type="molecule type" value="Genomic_DNA"/>
</dbReference>
<dbReference type="PANTHER" id="PTHR43072">
    <property type="entry name" value="N-ACETYLTRANSFERASE"/>
    <property type="match status" value="1"/>
</dbReference>
<keyword evidence="2" id="KW-0808">Transferase</keyword>
<dbReference type="Gene3D" id="3.40.630.30">
    <property type="match status" value="1"/>
</dbReference>
<dbReference type="InterPro" id="IPR016181">
    <property type="entry name" value="Acyl_CoA_acyltransferase"/>
</dbReference>
<dbReference type="CDD" id="cd04301">
    <property type="entry name" value="NAT_SF"/>
    <property type="match status" value="1"/>
</dbReference>
<dbReference type="GO" id="GO:0016746">
    <property type="term" value="F:acyltransferase activity"/>
    <property type="evidence" value="ECO:0007669"/>
    <property type="project" value="UniProtKB-KW"/>
</dbReference>
<dbReference type="RefSeq" id="WP_377906202.1">
    <property type="nucleotide sequence ID" value="NZ_JBHRZS010000007.1"/>
</dbReference>
<evidence type="ECO:0000259" key="1">
    <source>
        <dbReference type="PROSITE" id="PS51186"/>
    </source>
</evidence>
<keyword evidence="2" id="KW-0012">Acyltransferase</keyword>
<evidence type="ECO:0000313" key="2">
    <source>
        <dbReference type="EMBL" id="MFC3880853.1"/>
    </source>
</evidence>
<dbReference type="InterPro" id="IPR000182">
    <property type="entry name" value="GNAT_dom"/>
</dbReference>
<dbReference type="Pfam" id="PF00583">
    <property type="entry name" value="Acetyltransf_1"/>
    <property type="match status" value="1"/>
</dbReference>
<proteinExistence type="predicted"/>
<dbReference type="Proteomes" id="UP001595805">
    <property type="component" value="Unassembled WGS sequence"/>
</dbReference>
<organism evidence="2 3">
    <name type="scientific">Algoriphagus namhaensis</name>
    <dbReference type="NCBI Taxonomy" id="915353"/>
    <lineage>
        <taxon>Bacteria</taxon>
        <taxon>Pseudomonadati</taxon>
        <taxon>Bacteroidota</taxon>
        <taxon>Cytophagia</taxon>
        <taxon>Cytophagales</taxon>
        <taxon>Cyclobacteriaceae</taxon>
        <taxon>Algoriphagus</taxon>
    </lineage>
</organism>